<dbReference type="SUPFAM" id="SSF52540">
    <property type="entry name" value="P-loop containing nucleoside triphosphate hydrolases"/>
    <property type="match status" value="1"/>
</dbReference>
<evidence type="ECO:0000256" key="2">
    <source>
        <dbReference type="ARBA" id="ARBA00007599"/>
    </source>
</evidence>
<dbReference type="GO" id="GO:0005737">
    <property type="term" value="C:cytoplasm"/>
    <property type="evidence" value="ECO:0007669"/>
    <property type="project" value="UniProtKB-SubCell"/>
</dbReference>
<dbReference type="GO" id="GO:0005524">
    <property type="term" value="F:ATP binding"/>
    <property type="evidence" value="ECO:0007669"/>
    <property type="project" value="UniProtKB-KW"/>
</dbReference>
<dbReference type="EMBL" id="CP024870">
    <property type="protein sequence ID" value="ATX71488.1"/>
    <property type="molecule type" value="Genomic_DNA"/>
</dbReference>
<keyword evidence="9" id="KW-0460">Magnesium</keyword>
<dbReference type="Gene3D" id="3.40.50.300">
    <property type="entry name" value="P-loop containing nucleotide triphosphate hydrolases"/>
    <property type="match status" value="1"/>
</dbReference>
<evidence type="ECO:0000256" key="9">
    <source>
        <dbReference type="ARBA" id="ARBA00022842"/>
    </source>
</evidence>
<dbReference type="PANTHER" id="PTHR33540:SF2">
    <property type="entry name" value="TRNA THREONYLCARBAMOYLADENOSINE BIOSYNTHESIS PROTEIN TSAE"/>
    <property type="match status" value="1"/>
</dbReference>
<keyword evidence="4" id="KW-0963">Cytoplasm</keyword>
<keyword evidence="7" id="KW-0547">Nucleotide-binding</keyword>
<dbReference type="Pfam" id="PF02367">
    <property type="entry name" value="TsaE"/>
    <property type="match status" value="1"/>
</dbReference>
<dbReference type="GO" id="GO:0046872">
    <property type="term" value="F:metal ion binding"/>
    <property type="evidence" value="ECO:0007669"/>
    <property type="project" value="UniProtKB-KW"/>
</dbReference>
<keyword evidence="8" id="KW-0067">ATP-binding</keyword>
<keyword evidence="5" id="KW-0819">tRNA processing</keyword>
<evidence type="ECO:0000256" key="6">
    <source>
        <dbReference type="ARBA" id="ARBA00022723"/>
    </source>
</evidence>
<accession>A0A2K8KII0</accession>
<keyword evidence="6" id="KW-0479">Metal-binding</keyword>
<sequence>MIIKNFEQLDVLVDSIKPWAQKNTCLILNGEMGAGKTTFTKNLLAALGVQEMVNSPTFIIMNQYQIPNLKINHVDAYRLAGGEESQMYLEQFFDAFSVIEWAQNLEIDLQKYFKVIEISIKILGEDIREFLIKELN</sequence>
<dbReference type="PANTHER" id="PTHR33540">
    <property type="entry name" value="TRNA THREONYLCARBAMOYLADENOSINE BIOSYNTHESIS PROTEIN TSAE"/>
    <property type="match status" value="1"/>
</dbReference>
<evidence type="ECO:0000313" key="12">
    <source>
        <dbReference type="Proteomes" id="UP000231179"/>
    </source>
</evidence>
<protein>
    <recommendedName>
        <fullName evidence="3">tRNA threonylcarbamoyladenosine biosynthesis protein TsaE</fullName>
    </recommendedName>
    <alternativeName>
        <fullName evidence="10">t(6)A37 threonylcarbamoyladenosine biosynthesis protein TsaE</fullName>
    </alternativeName>
</protein>
<comment type="similarity">
    <text evidence="2">Belongs to the TsaE family.</text>
</comment>
<dbReference type="RefSeq" id="WP_100255020.1">
    <property type="nucleotide sequence ID" value="NZ_CP024870.1"/>
</dbReference>
<evidence type="ECO:0000256" key="8">
    <source>
        <dbReference type="ARBA" id="ARBA00022840"/>
    </source>
</evidence>
<keyword evidence="12" id="KW-1185">Reference proteome</keyword>
<evidence type="ECO:0000256" key="3">
    <source>
        <dbReference type="ARBA" id="ARBA00019010"/>
    </source>
</evidence>
<evidence type="ECO:0000256" key="4">
    <source>
        <dbReference type="ARBA" id="ARBA00022490"/>
    </source>
</evidence>
<evidence type="ECO:0000313" key="11">
    <source>
        <dbReference type="EMBL" id="ATX71488.1"/>
    </source>
</evidence>
<reference evidence="11 12" key="1">
    <citation type="submission" date="2017-11" db="EMBL/GenBank/DDBJ databases">
        <title>Complete genome sequence of Spiroplasma clarkii CN-5 (DSM 19994).</title>
        <authorList>
            <person name="Tsai Y.-M."/>
            <person name="Chang A."/>
            <person name="Lo W.-S."/>
            <person name="Kuo C.-H."/>
        </authorList>
    </citation>
    <scope>NUCLEOTIDE SEQUENCE [LARGE SCALE GENOMIC DNA]</scope>
    <source>
        <strain evidence="11 12">CN-5</strain>
    </source>
</reference>
<evidence type="ECO:0000256" key="10">
    <source>
        <dbReference type="ARBA" id="ARBA00032441"/>
    </source>
</evidence>
<evidence type="ECO:0000256" key="7">
    <source>
        <dbReference type="ARBA" id="ARBA00022741"/>
    </source>
</evidence>
<proteinExistence type="inferred from homology"/>
<evidence type="ECO:0000256" key="5">
    <source>
        <dbReference type="ARBA" id="ARBA00022694"/>
    </source>
</evidence>
<comment type="subcellular location">
    <subcellularLocation>
        <location evidence="1">Cytoplasm</location>
    </subcellularLocation>
</comment>
<dbReference type="NCBIfam" id="TIGR00150">
    <property type="entry name" value="T6A_YjeE"/>
    <property type="match status" value="1"/>
</dbReference>
<name>A0A2K8KII0_9MOLU</name>
<dbReference type="InterPro" id="IPR003442">
    <property type="entry name" value="T6A_TsaE"/>
</dbReference>
<dbReference type="GO" id="GO:0002949">
    <property type="term" value="P:tRNA threonylcarbamoyladenosine modification"/>
    <property type="evidence" value="ECO:0007669"/>
    <property type="project" value="InterPro"/>
</dbReference>
<dbReference type="InterPro" id="IPR027417">
    <property type="entry name" value="P-loop_NTPase"/>
</dbReference>
<gene>
    <name evidence="11" type="primary">tsaE</name>
    <name evidence="11" type="ORF">SCLAR_v1c11880</name>
</gene>
<evidence type="ECO:0000256" key="1">
    <source>
        <dbReference type="ARBA" id="ARBA00004496"/>
    </source>
</evidence>
<organism evidence="11 12">
    <name type="scientific">Spiroplasma clarkii</name>
    <dbReference type="NCBI Taxonomy" id="2139"/>
    <lineage>
        <taxon>Bacteria</taxon>
        <taxon>Bacillati</taxon>
        <taxon>Mycoplasmatota</taxon>
        <taxon>Mollicutes</taxon>
        <taxon>Entomoplasmatales</taxon>
        <taxon>Spiroplasmataceae</taxon>
        <taxon>Spiroplasma</taxon>
    </lineage>
</organism>
<dbReference type="AlphaFoldDB" id="A0A2K8KII0"/>
<dbReference type="Proteomes" id="UP000231179">
    <property type="component" value="Chromosome"/>
</dbReference>